<proteinExistence type="predicted"/>
<reference evidence="1 2" key="2">
    <citation type="journal article" date="2012" name="Proc. Natl. Acad. Sci. U.S.A.">
        <title>Antigenic diversity is generated by distinct evolutionary mechanisms in African trypanosome species.</title>
        <authorList>
            <person name="Jackson A.P."/>
            <person name="Berry A."/>
            <person name="Aslett M."/>
            <person name="Allison H.C."/>
            <person name="Burton P."/>
            <person name="Vavrova-Anderson J."/>
            <person name="Brown R."/>
            <person name="Browne H."/>
            <person name="Corton N."/>
            <person name="Hauser H."/>
            <person name="Gamble J."/>
            <person name="Gilderthorp R."/>
            <person name="Marcello L."/>
            <person name="McQuillan J."/>
            <person name="Otto T.D."/>
            <person name="Quail M.A."/>
            <person name="Sanders M.J."/>
            <person name="van Tonder A."/>
            <person name="Ginger M.L."/>
            <person name="Field M.C."/>
            <person name="Barry J.D."/>
            <person name="Hertz-Fowler C."/>
            <person name="Berriman M."/>
        </authorList>
    </citation>
    <scope>NUCLEOTIDE SEQUENCE [LARGE SCALE GENOMIC DNA]</scope>
    <source>
        <strain evidence="1 2">IL3000</strain>
    </source>
</reference>
<dbReference type="EMBL" id="CAEQ01000922">
    <property type="protein sequence ID" value="CCD12876.1"/>
    <property type="molecule type" value="Genomic_DNA"/>
</dbReference>
<dbReference type="Proteomes" id="UP000000702">
    <property type="component" value="Unassembled WGS sequence"/>
</dbReference>
<reference evidence="2" key="1">
    <citation type="submission" date="2011-07" db="EMBL/GenBank/DDBJ databases">
        <title>Divergent evolution of antigenic variation in African trypanosomes.</title>
        <authorList>
            <person name="Jackson A.P."/>
            <person name="Berry A."/>
            <person name="Allison H.C."/>
            <person name="Burton P."/>
            <person name="Anderson J."/>
            <person name="Aslett M."/>
            <person name="Brown R."/>
            <person name="Corton N."/>
            <person name="Harris D."/>
            <person name="Hauser H."/>
            <person name="Gamble J."/>
            <person name="Gilderthorp R."/>
            <person name="McQuillan J."/>
            <person name="Quail M.A."/>
            <person name="Sanders M."/>
            <person name="Van Tonder A."/>
            <person name="Ginger M.L."/>
            <person name="Donelson J.E."/>
            <person name="Field M.C."/>
            <person name="Barry J.D."/>
            <person name="Berriman M."/>
            <person name="Hertz-Fowler C."/>
        </authorList>
    </citation>
    <scope>NUCLEOTIDE SEQUENCE [LARGE SCALE GENOMIC DNA]</scope>
    <source>
        <strain evidence="2">IL3000</strain>
    </source>
</reference>
<name>F9W6R9_TRYCI</name>
<gene>
    <name evidence="1" type="ORF">TCIL3000_0_37150</name>
</gene>
<dbReference type="VEuPathDB" id="TriTrypDB:TcIL3000_0_37150"/>
<evidence type="ECO:0000313" key="1">
    <source>
        <dbReference type="EMBL" id="CCD12876.1"/>
    </source>
</evidence>
<organism evidence="1 2">
    <name type="scientific">Trypanosoma congolense (strain IL3000)</name>
    <dbReference type="NCBI Taxonomy" id="1068625"/>
    <lineage>
        <taxon>Eukaryota</taxon>
        <taxon>Discoba</taxon>
        <taxon>Euglenozoa</taxon>
        <taxon>Kinetoplastea</taxon>
        <taxon>Metakinetoplastina</taxon>
        <taxon>Trypanosomatida</taxon>
        <taxon>Trypanosomatidae</taxon>
        <taxon>Trypanosoma</taxon>
        <taxon>Nannomonas</taxon>
    </lineage>
</organism>
<comment type="caution">
    <text evidence="1">The sequence shown here is derived from an EMBL/GenBank/DDBJ whole genome shotgun (WGS) entry which is preliminary data.</text>
</comment>
<dbReference type="AlphaFoldDB" id="F9W6R9"/>
<sequence>MLVLMKTRGFVLSPPRSVMTAAPMAAVILWMEIALASEGIEGHSVMIALQVITVQSALSAPSVRMGVNVMMVGGGRVVANVMLHTVEGLALSFARDLLIAVLATPLGDTVHAVCVVVTKNLGGAAHIATLPTIRAVGYHFLGVKHAAATRLTGAPFAVTWCATLRSSRVQKVSTNA</sequence>
<accession>F9W6R9</accession>
<evidence type="ECO:0000313" key="2">
    <source>
        <dbReference type="Proteomes" id="UP000000702"/>
    </source>
</evidence>
<keyword evidence="2" id="KW-1185">Reference proteome</keyword>
<protein>
    <submittedName>
        <fullName evidence="1">WGS project CAEQ00000000 data, annotated contig 1513</fullName>
    </submittedName>
</protein>